<evidence type="ECO:0000256" key="2">
    <source>
        <dbReference type="SAM" id="MobiDB-lite"/>
    </source>
</evidence>
<comment type="caution">
    <text evidence="3">The sequence shown here is derived from an EMBL/GenBank/DDBJ whole genome shotgun (WGS) entry which is preliminary data.</text>
</comment>
<feature type="region of interest" description="Disordered" evidence="2">
    <location>
        <begin position="10"/>
        <end position="32"/>
    </location>
</feature>
<protein>
    <submittedName>
        <fullName evidence="3">Histidine phosphatase family protein</fullName>
        <ecNumber evidence="3">3.1.3.-</ecNumber>
    </submittedName>
</protein>
<dbReference type="PANTHER" id="PTHR20935">
    <property type="entry name" value="PHOSPHOGLYCERATE MUTASE-RELATED"/>
    <property type="match status" value="1"/>
</dbReference>
<organism evidence="3 4">
    <name type="scientific">Micromonospora zhanjiangensis</name>
    <dbReference type="NCBI Taxonomy" id="1522057"/>
    <lineage>
        <taxon>Bacteria</taxon>
        <taxon>Bacillati</taxon>
        <taxon>Actinomycetota</taxon>
        <taxon>Actinomycetes</taxon>
        <taxon>Micromonosporales</taxon>
        <taxon>Micromonosporaceae</taxon>
        <taxon>Micromonospora</taxon>
    </lineage>
</organism>
<dbReference type="SMART" id="SM00855">
    <property type="entry name" value="PGAM"/>
    <property type="match status" value="1"/>
</dbReference>
<dbReference type="Gene3D" id="3.40.50.1240">
    <property type="entry name" value="Phosphoglycerate mutase-like"/>
    <property type="match status" value="1"/>
</dbReference>
<proteinExistence type="predicted"/>
<dbReference type="CDD" id="cd07067">
    <property type="entry name" value="HP_PGM_like"/>
    <property type="match status" value="1"/>
</dbReference>
<evidence type="ECO:0000256" key="1">
    <source>
        <dbReference type="ARBA" id="ARBA00022801"/>
    </source>
</evidence>
<dbReference type="RefSeq" id="WP_377543137.1">
    <property type="nucleotide sequence ID" value="NZ_JBHSBN010000004.1"/>
</dbReference>
<keyword evidence="1 3" id="KW-0378">Hydrolase</keyword>
<dbReference type="Pfam" id="PF00300">
    <property type="entry name" value="His_Phos_1"/>
    <property type="match status" value="1"/>
</dbReference>
<dbReference type="EC" id="3.1.3.-" evidence="3"/>
<dbReference type="InterPro" id="IPR013078">
    <property type="entry name" value="His_Pase_superF_clade-1"/>
</dbReference>
<dbReference type="SUPFAM" id="SSF53254">
    <property type="entry name" value="Phosphoglycerate mutase-like"/>
    <property type="match status" value="1"/>
</dbReference>
<dbReference type="EMBL" id="JBHSBN010000004">
    <property type="protein sequence ID" value="MFC4105822.1"/>
    <property type="molecule type" value="Genomic_DNA"/>
</dbReference>
<dbReference type="InterPro" id="IPR051021">
    <property type="entry name" value="Mito_Ser/Thr_phosphatase"/>
</dbReference>
<dbReference type="GO" id="GO:0016787">
    <property type="term" value="F:hydrolase activity"/>
    <property type="evidence" value="ECO:0007669"/>
    <property type="project" value="UniProtKB-KW"/>
</dbReference>
<evidence type="ECO:0000313" key="4">
    <source>
        <dbReference type="Proteomes" id="UP001595868"/>
    </source>
</evidence>
<dbReference type="Proteomes" id="UP001595868">
    <property type="component" value="Unassembled WGS sequence"/>
</dbReference>
<sequence length="190" mass="21373">MARTRLYLVRHGEQDPAAGHAPDGGLSPLGRDQADRLGRRIHAVPFSAIHHSPLARAVQTADIVGRHLPRVPRHECDLVADRTPVPSVAERDRYPQRWHAWLDGVPDDERDVSTAGLRTAVEHFGVTGDDDRHELLITHNFVIGWFVRHVLDAPVWRWIGLNQDNCAITVVQWDSDRPPTLVSFNDTGHL</sequence>
<evidence type="ECO:0000313" key="3">
    <source>
        <dbReference type="EMBL" id="MFC4105822.1"/>
    </source>
</evidence>
<keyword evidence="4" id="KW-1185">Reference proteome</keyword>
<reference evidence="4" key="1">
    <citation type="journal article" date="2019" name="Int. J. Syst. Evol. Microbiol.">
        <title>The Global Catalogue of Microorganisms (GCM) 10K type strain sequencing project: providing services to taxonomists for standard genome sequencing and annotation.</title>
        <authorList>
            <consortium name="The Broad Institute Genomics Platform"/>
            <consortium name="The Broad Institute Genome Sequencing Center for Infectious Disease"/>
            <person name="Wu L."/>
            <person name="Ma J."/>
        </authorList>
    </citation>
    <scope>NUCLEOTIDE SEQUENCE [LARGE SCALE GENOMIC DNA]</scope>
    <source>
        <strain evidence="4">2902at01</strain>
    </source>
</reference>
<gene>
    <name evidence="3" type="ORF">ACFOX0_07720</name>
</gene>
<dbReference type="PANTHER" id="PTHR20935:SF0">
    <property type="entry name" value="SERINE_THREONINE-PROTEIN PHOSPHATASE PGAM5, MITOCHONDRIAL"/>
    <property type="match status" value="1"/>
</dbReference>
<accession>A0ABV8KIA1</accession>
<name>A0ABV8KIA1_9ACTN</name>
<dbReference type="InterPro" id="IPR029033">
    <property type="entry name" value="His_PPase_superfam"/>
</dbReference>